<gene>
    <name evidence="4" type="primary">LOC115631150</name>
</gene>
<name>A0A6J2U5Q1_DROLE</name>
<dbReference type="Gene3D" id="1.25.40.420">
    <property type="match status" value="1"/>
</dbReference>
<dbReference type="OrthoDB" id="6350321at2759"/>
<dbReference type="Pfam" id="PF07707">
    <property type="entry name" value="BACK"/>
    <property type="match status" value="1"/>
</dbReference>
<dbReference type="AlphaFoldDB" id="A0A6J2U5Q1"/>
<dbReference type="InterPro" id="IPR000210">
    <property type="entry name" value="BTB/POZ_dom"/>
</dbReference>
<evidence type="ECO:0000259" key="2">
    <source>
        <dbReference type="SMART" id="SM00875"/>
    </source>
</evidence>
<dbReference type="RefSeq" id="XP_030383684.1">
    <property type="nucleotide sequence ID" value="XM_030527824.1"/>
</dbReference>
<proteinExistence type="predicted"/>
<protein>
    <submittedName>
        <fullName evidence="4">Uncharacterized protein LOC115631150</fullName>
    </submittedName>
</protein>
<dbReference type="PANTHER" id="PTHR22667:SF0">
    <property type="entry name" value="AT01380P-RELATED"/>
    <property type="match status" value="1"/>
</dbReference>
<dbReference type="Gene3D" id="3.30.710.10">
    <property type="entry name" value="Potassium Channel Kv1.1, Chain A"/>
    <property type="match status" value="1"/>
</dbReference>
<dbReference type="Pfam" id="PF00651">
    <property type="entry name" value="BTB"/>
    <property type="match status" value="1"/>
</dbReference>
<feature type="domain" description="BACK" evidence="2">
    <location>
        <begin position="252"/>
        <end position="353"/>
    </location>
</feature>
<evidence type="ECO:0000313" key="4">
    <source>
        <dbReference type="RefSeq" id="XP_030383684.1"/>
    </source>
</evidence>
<evidence type="ECO:0000256" key="1">
    <source>
        <dbReference type="SAM" id="MobiDB-lite"/>
    </source>
</evidence>
<dbReference type="PANTHER" id="PTHR22667">
    <property type="entry name" value="AT01380P-RELATED"/>
    <property type="match status" value="1"/>
</dbReference>
<evidence type="ECO:0000313" key="3">
    <source>
        <dbReference type="Proteomes" id="UP000504634"/>
    </source>
</evidence>
<reference evidence="4" key="1">
    <citation type="submission" date="2025-08" db="UniProtKB">
        <authorList>
            <consortium name="RefSeq"/>
        </authorList>
    </citation>
    <scope>IDENTIFICATION</scope>
    <source>
        <strain evidence="4">11010-0011.00</strain>
        <tissue evidence="4">Whole body</tissue>
    </source>
</reference>
<sequence length="468" mass="53722">MADHVADDVNEVTEQSADLKPNLATGPTMVDHSTGDTVDIRESKQPNQIEPELPSIPECPTVSNVSIASNESISVDEQFSDKLVCSKTTSTESFDPEVHCLVSKSLEQLQAMPLDPEFSIHIINLNSAEKLACSQNPKPDISDKLYEVLCDQSKCSTKVFVGKYKFRCHLSLLKAYSKYFFKCKETNIIRLPPEKITPTAFHSIYNWILNIKDGSKRNLVEIISGATFLEMDAVLEACWSMLNRSEITENVAFQLFCEASKFSLPDFESLMLSRISKFFLTLVASREFIEMNAAQICKLLNMHNVGVNSEIEIFMSALRWLSHEWPARQPHLVEIMECVRFGLLPPLFLRYLQNAQDTRVMHHISNSPEVQDMINNAFIYASTEMYCTDYTRRCEFLLPNFEVPVQRRWIFDKDCAYHHDFSCPQRQFFTYNQFLQYLLKLQATGPEYWQKLPIVKDMQKPIACCSSD</sequence>
<dbReference type="InterPro" id="IPR011705">
    <property type="entry name" value="BACK"/>
</dbReference>
<keyword evidence="3" id="KW-1185">Reference proteome</keyword>
<organism evidence="3 4">
    <name type="scientific">Drosophila lebanonensis</name>
    <name type="common">Fruit fly</name>
    <name type="synonym">Scaptodrosophila lebanonensis</name>
    <dbReference type="NCBI Taxonomy" id="7225"/>
    <lineage>
        <taxon>Eukaryota</taxon>
        <taxon>Metazoa</taxon>
        <taxon>Ecdysozoa</taxon>
        <taxon>Arthropoda</taxon>
        <taxon>Hexapoda</taxon>
        <taxon>Insecta</taxon>
        <taxon>Pterygota</taxon>
        <taxon>Neoptera</taxon>
        <taxon>Endopterygota</taxon>
        <taxon>Diptera</taxon>
        <taxon>Brachycera</taxon>
        <taxon>Muscomorpha</taxon>
        <taxon>Ephydroidea</taxon>
        <taxon>Drosophilidae</taxon>
        <taxon>Scaptodrosophila</taxon>
    </lineage>
</organism>
<accession>A0A6J2U5Q1</accession>
<feature type="region of interest" description="Disordered" evidence="1">
    <location>
        <begin position="42"/>
        <end position="61"/>
    </location>
</feature>
<dbReference type="Pfam" id="PF15881">
    <property type="entry name" value="DUF4734"/>
    <property type="match status" value="1"/>
</dbReference>
<dbReference type="InterPro" id="IPR031750">
    <property type="entry name" value="DUF4734"/>
</dbReference>
<dbReference type="GeneID" id="115631150"/>
<feature type="region of interest" description="Disordered" evidence="1">
    <location>
        <begin position="1"/>
        <end position="36"/>
    </location>
</feature>
<dbReference type="SUPFAM" id="SSF54695">
    <property type="entry name" value="POZ domain"/>
    <property type="match status" value="1"/>
</dbReference>
<dbReference type="Proteomes" id="UP000504634">
    <property type="component" value="Unplaced"/>
</dbReference>
<dbReference type="SMART" id="SM00875">
    <property type="entry name" value="BACK"/>
    <property type="match status" value="1"/>
</dbReference>
<dbReference type="InterPro" id="IPR011333">
    <property type="entry name" value="SKP1/BTB/POZ_sf"/>
</dbReference>